<dbReference type="KEGG" id="abp:AGABI1DRAFT114763"/>
<sequence length="60" mass="6449">MPYRAESVSSNSSSEVGGSHAVVAENISVSIEGPRICLLLNFFLPKVICDIELVDEEPEA</sequence>
<dbReference type="InParanoid" id="K5VVL6"/>
<organism evidence="1 2">
    <name type="scientific">Agaricus bisporus var. burnettii (strain JB137-S8 / ATCC MYA-4627 / FGSC 10392)</name>
    <name type="common">White button mushroom</name>
    <dbReference type="NCBI Taxonomy" id="597362"/>
    <lineage>
        <taxon>Eukaryota</taxon>
        <taxon>Fungi</taxon>
        <taxon>Dikarya</taxon>
        <taxon>Basidiomycota</taxon>
        <taxon>Agaricomycotina</taxon>
        <taxon>Agaricomycetes</taxon>
        <taxon>Agaricomycetidae</taxon>
        <taxon>Agaricales</taxon>
        <taxon>Agaricineae</taxon>
        <taxon>Agaricaceae</taxon>
        <taxon>Agaricus</taxon>
    </lineage>
</organism>
<name>K5VVL6_AGABU</name>
<protein>
    <submittedName>
        <fullName evidence="1">Uncharacterized protein</fullName>
    </submittedName>
</protein>
<dbReference type="GeneID" id="18824458"/>
<reference evidence="2" key="1">
    <citation type="journal article" date="2012" name="Proc. Natl. Acad. Sci. U.S.A.">
        <title>Genome sequence of the button mushroom Agaricus bisporus reveals mechanisms governing adaptation to a humic-rich ecological niche.</title>
        <authorList>
            <person name="Morin E."/>
            <person name="Kohler A."/>
            <person name="Baker A.R."/>
            <person name="Foulongne-Oriol M."/>
            <person name="Lombard V."/>
            <person name="Nagy L.G."/>
            <person name="Ohm R.A."/>
            <person name="Patyshakuliyeva A."/>
            <person name="Brun A."/>
            <person name="Aerts A.L."/>
            <person name="Bailey A.M."/>
            <person name="Billette C."/>
            <person name="Coutinho P.M."/>
            <person name="Deakin G."/>
            <person name="Doddapaneni H."/>
            <person name="Floudas D."/>
            <person name="Grimwood J."/>
            <person name="Hilden K."/>
            <person name="Kuees U."/>
            <person name="LaButti K.M."/>
            <person name="Lapidus A."/>
            <person name="Lindquist E.A."/>
            <person name="Lucas S.M."/>
            <person name="Murat C."/>
            <person name="Riley R.W."/>
            <person name="Salamov A.A."/>
            <person name="Schmutz J."/>
            <person name="Subramanian V."/>
            <person name="Woesten H.A.B."/>
            <person name="Xu J."/>
            <person name="Eastwood D.C."/>
            <person name="Foster G.D."/>
            <person name="Sonnenberg A.S."/>
            <person name="Cullen D."/>
            <person name="de Vries R.P."/>
            <person name="Lundell T."/>
            <person name="Hibbett D.S."/>
            <person name="Henrissat B."/>
            <person name="Burton K.S."/>
            <person name="Kerrigan R.W."/>
            <person name="Challen M.P."/>
            <person name="Grigoriev I.V."/>
            <person name="Martin F."/>
        </authorList>
    </citation>
    <scope>NUCLEOTIDE SEQUENCE [LARGE SCALE GENOMIC DNA]</scope>
    <source>
        <strain evidence="2">JB137-S8 / ATCC MYA-4627 / FGSC 10392</strain>
    </source>
</reference>
<dbReference type="HOGENOM" id="CLU_2941176_0_0_1"/>
<keyword evidence="2" id="KW-1185">Reference proteome</keyword>
<evidence type="ECO:0000313" key="1">
    <source>
        <dbReference type="EMBL" id="EKM78519.1"/>
    </source>
</evidence>
<evidence type="ECO:0000313" key="2">
    <source>
        <dbReference type="Proteomes" id="UP000008493"/>
    </source>
</evidence>
<gene>
    <name evidence="1" type="ORF">AGABI1DRAFT_114763</name>
</gene>
<dbReference type="EMBL" id="JH971392">
    <property type="protein sequence ID" value="EKM78519.1"/>
    <property type="molecule type" value="Genomic_DNA"/>
</dbReference>
<proteinExistence type="predicted"/>
<accession>K5VVL6</accession>
<dbReference type="Proteomes" id="UP000008493">
    <property type="component" value="Unassembled WGS sequence"/>
</dbReference>
<dbReference type="AlphaFoldDB" id="K5VVL6"/>
<dbReference type="RefSeq" id="XP_007331148.1">
    <property type="nucleotide sequence ID" value="XM_007331086.1"/>
</dbReference>